<dbReference type="InterPro" id="IPR008271">
    <property type="entry name" value="Ser/Thr_kinase_AS"/>
</dbReference>
<dbReference type="Gene3D" id="1.10.510.10">
    <property type="entry name" value="Transferase(Phosphotransferase) domain 1"/>
    <property type="match status" value="1"/>
</dbReference>
<gene>
    <name evidence="6" type="ORF">KSP40_PGU003302</name>
</gene>
<dbReference type="InterPro" id="IPR052059">
    <property type="entry name" value="CR_Ser/Thr_kinase"/>
</dbReference>
<reference evidence="6 7" key="1">
    <citation type="journal article" date="2022" name="Nat. Plants">
        <title>Genomes of leafy and leafless Platanthera orchids illuminate the evolution of mycoheterotrophy.</title>
        <authorList>
            <person name="Li M.H."/>
            <person name="Liu K.W."/>
            <person name="Li Z."/>
            <person name="Lu H.C."/>
            <person name="Ye Q.L."/>
            <person name="Zhang D."/>
            <person name="Wang J.Y."/>
            <person name="Li Y.F."/>
            <person name="Zhong Z.M."/>
            <person name="Liu X."/>
            <person name="Yu X."/>
            <person name="Liu D.K."/>
            <person name="Tu X.D."/>
            <person name="Liu B."/>
            <person name="Hao Y."/>
            <person name="Liao X.Y."/>
            <person name="Jiang Y.T."/>
            <person name="Sun W.H."/>
            <person name="Chen J."/>
            <person name="Chen Y.Q."/>
            <person name="Ai Y."/>
            <person name="Zhai J.W."/>
            <person name="Wu S.S."/>
            <person name="Zhou Z."/>
            <person name="Hsiao Y.Y."/>
            <person name="Wu W.L."/>
            <person name="Chen Y.Y."/>
            <person name="Lin Y.F."/>
            <person name="Hsu J.L."/>
            <person name="Li C.Y."/>
            <person name="Wang Z.W."/>
            <person name="Zhao X."/>
            <person name="Zhong W.Y."/>
            <person name="Ma X.K."/>
            <person name="Ma L."/>
            <person name="Huang J."/>
            <person name="Chen G.Z."/>
            <person name="Huang M.Z."/>
            <person name="Huang L."/>
            <person name="Peng D.H."/>
            <person name="Luo Y.B."/>
            <person name="Zou S.Q."/>
            <person name="Chen S.P."/>
            <person name="Lan S."/>
            <person name="Tsai W.C."/>
            <person name="Van de Peer Y."/>
            <person name="Liu Z.J."/>
        </authorList>
    </citation>
    <scope>NUCLEOTIDE SEQUENCE [LARGE SCALE GENOMIC DNA]</scope>
    <source>
        <strain evidence="6">Lor288</strain>
    </source>
</reference>
<evidence type="ECO:0000256" key="3">
    <source>
        <dbReference type="ARBA" id="ARBA00022777"/>
    </source>
</evidence>
<accession>A0ABR2N006</accession>
<dbReference type="EMBL" id="JBBWWR010000003">
    <property type="protein sequence ID" value="KAK8969676.1"/>
    <property type="molecule type" value="Genomic_DNA"/>
</dbReference>
<dbReference type="InterPro" id="IPR000719">
    <property type="entry name" value="Prot_kinase_dom"/>
</dbReference>
<name>A0ABR2N006_9ASPA</name>
<evidence type="ECO:0000256" key="2">
    <source>
        <dbReference type="ARBA" id="ARBA00022741"/>
    </source>
</evidence>
<dbReference type="SMART" id="SM00220">
    <property type="entry name" value="S_TKc"/>
    <property type="match status" value="1"/>
</dbReference>
<evidence type="ECO:0000256" key="1">
    <source>
        <dbReference type="ARBA" id="ARBA00022679"/>
    </source>
</evidence>
<dbReference type="PROSITE" id="PS00108">
    <property type="entry name" value="PROTEIN_KINASE_ST"/>
    <property type="match status" value="1"/>
</dbReference>
<evidence type="ECO:0000313" key="6">
    <source>
        <dbReference type="EMBL" id="KAK8969676.1"/>
    </source>
</evidence>
<organism evidence="6 7">
    <name type="scientific">Platanthera guangdongensis</name>
    <dbReference type="NCBI Taxonomy" id="2320717"/>
    <lineage>
        <taxon>Eukaryota</taxon>
        <taxon>Viridiplantae</taxon>
        <taxon>Streptophyta</taxon>
        <taxon>Embryophyta</taxon>
        <taxon>Tracheophyta</taxon>
        <taxon>Spermatophyta</taxon>
        <taxon>Magnoliopsida</taxon>
        <taxon>Liliopsida</taxon>
        <taxon>Asparagales</taxon>
        <taxon>Orchidaceae</taxon>
        <taxon>Orchidoideae</taxon>
        <taxon>Orchideae</taxon>
        <taxon>Orchidinae</taxon>
        <taxon>Platanthera</taxon>
    </lineage>
</organism>
<dbReference type="InterPro" id="IPR011009">
    <property type="entry name" value="Kinase-like_dom_sf"/>
</dbReference>
<feature type="domain" description="Protein kinase" evidence="5">
    <location>
        <begin position="1"/>
        <end position="187"/>
    </location>
</feature>
<dbReference type="Pfam" id="PF00069">
    <property type="entry name" value="Pkinase"/>
    <property type="match status" value="1"/>
</dbReference>
<keyword evidence="2" id="KW-0547">Nucleotide-binding</keyword>
<keyword evidence="3" id="KW-0418">Kinase</keyword>
<comment type="caution">
    <text evidence="6">The sequence shown here is derived from an EMBL/GenBank/DDBJ whole genome shotgun (WGS) entry which is preliminary data.</text>
</comment>
<keyword evidence="7" id="KW-1185">Reference proteome</keyword>
<keyword evidence="1" id="KW-0808">Transferase</keyword>
<sequence>MFSWGARCKICIGIARGLAFLHDEVHPHVLHRDIKASNILLDKDLTPKISDFGLARLLPTNATHISTRVAGTLGYLSPEYAISGQATRKSDVYSFGVLLLEIVSGRCNTNTIIPPEEQFLLERYPDVMGGILVLQAWASYERGELESMVDSSLAGVVDMNEACKFLKVGPSVHPRCIQTPPLHVQRL</sequence>
<evidence type="ECO:0000313" key="7">
    <source>
        <dbReference type="Proteomes" id="UP001412067"/>
    </source>
</evidence>
<dbReference type="PROSITE" id="PS50011">
    <property type="entry name" value="PROTEIN_KINASE_DOM"/>
    <property type="match status" value="1"/>
</dbReference>
<evidence type="ECO:0000259" key="5">
    <source>
        <dbReference type="PROSITE" id="PS50011"/>
    </source>
</evidence>
<dbReference type="PANTHER" id="PTHR47973">
    <property type="entry name" value="CYSTEINE-RICH RECEPTOR-LIKE PROTEIN KINASE 3"/>
    <property type="match status" value="1"/>
</dbReference>
<proteinExistence type="predicted"/>
<dbReference type="SUPFAM" id="SSF56112">
    <property type="entry name" value="Protein kinase-like (PK-like)"/>
    <property type="match status" value="1"/>
</dbReference>
<protein>
    <submittedName>
        <fullName evidence="6">LRR receptor-like serine/threonine-protein kinase</fullName>
    </submittedName>
</protein>
<evidence type="ECO:0000256" key="4">
    <source>
        <dbReference type="ARBA" id="ARBA00022840"/>
    </source>
</evidence>
<dbReference type="Proteomes" id="UP001412067">
    <property type="component" value="Unassembled WGS sequence"/>
</dbReference>
<keyword evidence="4" id="KW-0067">ATP-binding</keyword>